<dbReference type="EMBL" id="FNTL01000004">
    <property type="protein sequence ID" value="SEC40388.1"/>
    <property type="molecule type" value="Genomic_DNA"/>
</dbReference>
<evidence type="ECO:0000313" key="2">
    <source>
        <dbReference type="Proteomes" id="UP000183407"/>
    </source>
</evidence>
<dbReference type="AlphaFoldDB" id="A0A1H4S8N8"/>
<dbReference type="Proteomes" id="UP000183407">
    <property type="component" value="Unassembled WGS sequence"/>
</dbReference>
<sequence length="243" mass="26171">MTITLNADMGEALGIHSFGNDPALLTYVDTINLACGMHSGDPTTMARTVAAALDADVTIGAHPGLPDIVGFGRREMKLNPDEVRDLIRYQVGALTGFLDAVGAPLHHIKPHGALYGMLARNEDLMESACDVADQYGVPIFGLPNTAHQRVAARRGVGFVSEFYVDLDYDDDGTVIVTRAAAHRDLDEIEAKTRRAITEGTTTTIHGTDIDVTVESVCVHSDLPNAPRVAERVRETIRGQQRVG</sequence>
<dbReference type="Gene3D" id="3.20.20.370">
    <property type="entry name" value="Glycoside hydrolase/deacetylase"/>
    <property type="match status" value="1"/>
</dbReference>
<dbReference type="PANTHER" id="PTHR30292:SF0">
    <property type="entry name" value="5-OXOPROLINASE SUBUNIT A"/>
    <property type="match status" value="1"/>
</dbReference>
<name>A0A1H4S8N8_RHOJO</name>
<dbReference type="GO" id="GO:0005975">
    <property type="term" value="P:carbohydrate metabolic process"/>
    <property type="evidence" value="ECO:0007669"/>
    <property type="project" value="InterPro"/>
</dbReference>
<reference evidence="2" key="1">
    <citation type="submission" date="2016-10" db="EMBL/GenBank/DDBJ databases">
        <authorList>
            <person name="Varghese N."/>
        </authorList>
    </citation>
    <scope>NUCLEOTIDE SEQUENCE [LARGE SCALE GENOMIC DNA]</scope>
    <source>
        <strain evidence="2">DSM 44719</strain>
    </source>
</reference>
<dbReference type="InterPro" id="IPR011330">
    <property type="entry name" value="Glyco_hydro/deAcase_b/a-brl"/>
</dbReference>
<dbReference type="NCBIfam" id="NF003814">
    <property type="entry name" value="PRK05406.1-3"/>
    <property type="match status" value="1"/>
</dbReference>
<dbReference type="InterPro" id="IPR005501">
    <property type="entry name" value="LamB/YcsF/PxpA-like"/>
</dbReference>
<dbReference type="RefSeq" id="WP_073370572.1">
    <property type="nucleotide sequence ID" value="NZ_FNTL01000004.1"/>
</dbReference>
<evidence type="ECO:0000313" key="1">
    <source>
        <dbReference type="EMBL" id="SEC40388.1"/>
    </source>
</evidence>
<proteinExistence type="predicted"/>
<accession>A0A1H4S8N8</accession>
<dbReference type="PANTHER" id="PTHR30292">
    <property type="entry name" value="UNCHARACTERIZED PROTEIN YBGL-RELATED"/>
    <property type="match status" value="1"/>
</dbReference>
<protein>
    <submittedName>
        <fullName evidence="1">UPF0271 protein</fullName>
    </submittedName>
</protein>
<dbReference type="Pfam" id="PF03746">
    <property type="entry name" value="LamB_YcsF"/>
    <property type="match status" value="1"/>
</dbReference>
<organism evidence="1 2">
    <name type="scientific">Rhodococcus jostii</name>
    <dbReference type="NCBI Taxonomy" id="132919"/>
    <lineage>
        <taxon>Bacteria</taxon>
        <taxon>Bacillati</taxon>
        <taxon>Actinomycetota</taxon>
        <taxon>Actinomycetes</taxon>
        <taxon>Mycobacteriales</taxon>
        <taxon>Nocardiaceae</taxon>
        <taxon>Rhodococcus</taxon>
    </lineage>
</organism>
<gene>
    <name evidence="1" type="ORF">SAMN04490220_1546</name>
</gene>
<dbReference type="SUPFAM" id="SSF88713">
    <property type="entry name" value="Glycoside hydrolase/deacetylase"/>
    <property type="match status" value="1"/>
</dbReference>
<dbReference type="OrthoDB" id="9773478at2"/>